<keyword evidence="2" id="KW-1133">Transmembrane helix</keyword>
<sequence>MGDWYLRGQVRDPIINQQIFEERTSSIMIAVTFVACFSVFGIINLIGGTVLTLMSHTRSEAETRAIMVVHKLANDSEVTLEYTIDPLKVIGITILLTGIFLVVIGVTLGIVAFRSVGKQRRRQERRLTSCSGQTIDSFVRSSRHSVCSTSFTTSRSRSNEKKPLEKTVSPIMEAKGEDENLSGERRSDGICKDDDSSTCFKDSSPSVSSHTIQNSPKEDRDNVMLRDPENQY</sequence>
<evidence type="ECO:0000256" key="1">
    <source>
        <dbReference type="SAM" id="MobiDB-lite"/>
    </source>
</evidence>
<protein>
    <submittedName>
        <fullName evidence="3">Uncharacterized protein</fullName>
    </submittedName>
</protein>
<keyword evidence="2" id="KW-0812">Transmembrane</keyword>
<feature type="compositionally biased region" description="Basic and acidic residues" evidence="1">
    <location>
        <begin position="216"/>
        <end position="232"/>
    </location>
</feature>
<feature type="compositionally biased region" description="Basic and acidic residues" evidence="1">
    <location>
        <begin position="174"/>
        <end position="195"/>
    </location>
</feature>
<feature type="transmembrane region" description="Helical" evidence="2">
    <location>
        <begin position="89"/>
        <end position="113"/>
    </location>
</feature>
<gene>
    <name evidence="3" type="ORF">LARSCL_LOCUS13221</name>
</gene>
<keyword evidence="4" id="KW-1185">Reference proteome</keyword>
<feature type="region of interest" description="Disordered" evidence="1">
    <location>
        <begin position="149"/>
        <end position="232"/>
    </location>
</feature>
<evidence type="ECO:0000313" key="4">
    <source>
        <dbReference type="Proteomes" id="UP001497382"/>
    </source>
</evidence>
<dbReference type="Proteomes" id="UP001497382">
    <property type="component" value="Unassembled WGS sequence"/>
</dbReference>
<comment type="caution">
    <text evidence="3">The sequence shown here is derived from an EMBL/GenBank/DDBJ whole genome shotgun (WGS) entry which is preliminary data.</text>
</comment>
<dbReference type="EMBL" id="CAXIEN010000181">
    <property type="protein sequence ID" value="CAL1284563.1"/>
    <property type="molecule type" value="Genomic_DNA"/>
</dbReference>
<feature type="compositionally biased region" description="Polar residues" evidence="1">
    <location>
        <begin position="197"/>
        <end position="215"/>
    </location>
</feature>
<organism evidence="3 4">
    <name type="scientific">Larinioides sclopetarius</name>
    <dbReference type="NCBI Taxonomy" id="280406"/>
    <lineage>
        <taxon>Eukaryota</taxon>
        <taxon>Metazoa</taxon>
        <taxon>Ecdysozoa</taxon>
        <taxon>Arthropoda</taxon>
        <taxon>Chelicerata</taxon>
        <taxon>Arachnida</taxon>
        <taxon>Araneae</taxon>
        <taxon>Araneomorphae</taxon>
        <taxon>Entelegynae</taxon>
        <taxon>Araneoidea</taxon>
        <taxon>Araneidae</taxon>
        <taxon>Larinioides</taxon>
    </lineage>
</organism>
<name>A0AAV2AKW4_9ARAC</name>
<evidence type="ECO:0000313" key="3">
    <source>
        <dbReference type="EMBL" id="CAL1284563.1"/>
    </source>
</evidence>
<proteinExistence type="predicted"/>
<reference evidence="3 4" key="1">
    <citation type="submission" date="2024-04" db="EMBL/GenBank/DDBJ databases">
        <authorList>
            <person name="Rising A."/>
            <person name="Reimegard J."/>
            <person name="Sonavane S."/>
            <person name="Akerstrom W."/>
            <person name="Nylinder S."/>
            <person name="Hedman E."/>
            <person name="Kallberg Y."/>
        </authorList>
    </citation>
    <scope>NUCLEOTIDE SEQUENCE [LARGE SCALE GENOMIC DNA]</scope>
</reference>
<keyword evidence="2" id="KW-0472">Membrane</keyword>
<evidence type="ECO:0000256" key="2">
    <source>
        <dbReference type="SAM" id="Phobius"/>
    </source>
</evidence>
<dbReference type="AlphaFoldDB" id="A0AAV2AKW4"/>
<feature type="transmembrane region" description="Helical" evidence="2">
    <location>
        <begin position="27"/>
        <end position="47"/>
    </location>
</feature>
<accession>A0AAV2AKW4</accession>